<dbReference type="GeneID" id="70249183"/>
<gene>
    <name evidence="9" type="ORF">BGW36DRAFT_403481</name>
</gene>
<keyword evidence="4 7" id="KW-0472">Membrane</keyword>
<dbReference type="GO" id="GO:0016020">
    <property type="term" value="C:membrane"/>
    <property type="evidence" value="ECO:0007669"/>
    <property type="project" value="UniProtKB-SubCell"/>
</dbReference>
<reference evidence="9" key="1">
    <citation type="submission" date="2021-12" db="EMBL/GenBank/DDBJ databases">
        <title>Convergent genome expansion in fungi linked to evolution of root-endophyte symbiosis.</title>
        <authorList>
            <consortium name="DOE Joint Genome Institute"/>
            <person name="Ke Y.-H."/>
            <person name="Bonito G."/>
            <person name="Liao H.-L."/>
            <person name="Looney B."/>
            <person name="Rojas-Flechas A."/>
            <person name="Nash J."/>
            <person name="Hameed K."/>
            <person name="Schadt C."/>
            <person name="Martin F."/>
            <person name="Crous P.W."/>
            <person name="Miettinen O."/>
            <person name="Magnuson J.K."/>
            <person name="Labbe J."/>
            <person name="Jacobson D."/>
            <person name="Doktycz M.J."/>
            <person name="Veneault-Fourrey C."/>
            <person name="Kuo A."/>
            <person name="Mondo S."/>
            <person name="Calhoun S."/>
            <person name="Riley R."/>
            <person name="Ohm R."/>
            <person name="LaButti K."/>
            <person name="Andreopoulos B."/>
            <person name="Pangilinan J."/>
            <person name="Nolan M."/>
            <person name="Tritt A."/>
            <person name="Clum A."/>
            <person name="Lipzen A."/>
            <person name="Daum C."/>
            <person name="Barry K."/>
            <person name="Grigoriev I.V."/>
            <person name="Vilgalys R."/>
        </authorList>
    </citation>
    <scope>NUCLEOTIDE SEQUENCE</scope>
    <source>
        <strain evidence="9">PMI_201</strain>
    </source>
</reference>
<dbReference type="AlphaFoldDB" id="A0AAD4Q1U9"/>
<feature type="transmembrane region" description="Helical" evidence="7">
    <location>
        <begin position="209"/>
        <end position="232"/>
    </location>
</feature>
<dbReference type="Proteomes" id="UP001201262">
    <property type="component" value="Unassembled WGS sequence"/>
</dbReference>
<sequence length="357" mass="39743">MANPPSYSEEYLRQTQQPVIYGICSALIVTETLAVVLRIVSKVVGRLRWGIDDLFIALGLLINLAINTCAIVDAKYGGVGLHEARVLQINPGMLNVWGHMIIIIPILYLAAVVPPKLVLLHLYLSIFTQKAFRRSCYGVAVVVLTNWFANTIAAFLSCQPLSFYWTQEGHCFDVNQFFRWGSFANIVTDVVMLILPMPSILELQISLRLKLGILVTFILGSLGLITSIVRFYEFYVTNAEVDGTWSGATLDLWSAVEPGIYLITACIPSYRPLIRFFQKRNKGSVPSMPSDPGSSVGGLHSRSSPAYEMSTGRRFKRLGSYKGMEEDVVGLVDVGVHHSRPEAGKITVDREFHVRRD</sequence>
<evidence type="ECO:0000313" key="10">
    <source>
        <dbReference type="Proteomes" id="UP001201262"/>
    </source>
</evidence>
<keyword evidence="3 7" id="KW-1133">Transmembrane helix</keyword>
<feature type="transmembrane region" description="Helical" evidence="7">
    <location>
        <begin position="53"/>
        <end position="76"/>
    </location>
</feature>
<evidence type="ECO:0000256" key="2">
    <source>
        <dbReference type="ARBA" id="ARBA00022692"/>
    </source>
</evidence>
<accession>A0AAD4Q1U9</accession>
<dbReference type="InterPro" id="IPR052337">
    <property type="entry name" value="SAT4-like"/>
</dbReference>
<feature type="transmembrane region" description="Helical" evidence="7">
    <location>
        <begin position="177"/>
        <end position="197"/>
    </location>
</feature>
<keyword evidence="10" id="KW-1185">Reference proteome</keyword>
<dbReference type="EMBL" id="JAJTJA010000001">
    <property type="protein sequence ID" value="KAH8706030.1"/>
    <property type="molecule type" value="Genomic_DNA"/>
</dbReference>
<dbReference type="RefSeq" id="XP_046078651.1">
    <property type="nucleotide sequence ID" value="XM_046218896.1"/>
</dbReference>
<feature type="transmembrane region" description="Helical" evidence="7">
    <location>
        <begin position="20"/>
        <end position="41"/>
    </location>
</feature>
<dbReference type="PANTHER" id="PTHR33048">
    <property type="entry name" value="PTH11-LIKE INTEGRAL MEMBRANE PROTEIN (AFU_ORTHOLOGUE AFUA_5G11245)"/>
    <property type="match status" value="1"/>
</dbReference>
<comment type="similarity">
    <text evidence="5">Belongs to the SAT4 family.</text>
</comment>
<feature type="region of interest" description="Disordered" evidence="6">
    <location>
        <begin position="284"/>
        <end position="304"/>
    </location>
</feature>
<comment type="subcellular location">
    <subcellularLocation>
        <location evidence="1">Membrane</location>
        <topology evidence="1">Multi-pass membrane protein</topology>
    </subcellularLocation>
</comment>
<organism evidence="9 10">
    <name type="scientific">Talaromyces proteolyticus</name>
    <dbReference type="NCBI Taxonomy" id="1131652"/>
    <lineage>
        <taxon>Eukaryota</taxon>
        <taxon>Fungi</taxon>
        <taxon>Dikarya</taxon>
        <taxon>Ascomycota</taxon>
        <taxon>Pezizomycotina</taxon>
        <taxon>Eurotiomycetes</taxon>
        <taxon>Eurotiomycetidae</taxon>
        <taxon>Eurotiales</taxon>
        <taxon>Trichocomaceae</taxon>
        <taxon>Talaromyces</taxon>
        <taxon>Talaromyces sect. Bacilispori</taxon>
    </lineage>
</organism>
<evidence type="ECO:0000259" key="8">
    <source>
        <dbReference type="Pfam" id="PF20684"/>
    </source>
</evidence>
<dbReference type="InterPro" id="IPR049326">
    <property type="entry name" value="Rhodopsin_dom_fungi"/>
</dbReference>
<dbReference type="Pfam" id="PF20684">
    <property type="entry name" value="Fung_rhodopsin"/>
    <property type="match status" value="1"/>
</dbReference>
<keyword evidence="2 7" id="KW-0812">Transmembrane</keyword>
<protein>
    <submittedName>
        <fullName evidence="9">Integral membrane protein</fullName>
    </submittedName>
</protein>
<proteinExistence type="inferred from homology"/>
<name>A0AAD4Q1U9_9EURO</name>
<evidence type="ECO:0000256" key="1">
    <source>
        <dbReference type="ARBA" id="ARBA00004141"/>
    </source>
</evidence>
<dbReference type="PANTHER" id="PTHR33048:SF156">
    <property type="entry name" value="INTEGRAL MEMBRANE PROTEIN"/>
    <property type="match status" value="1"/>
</dbReference>
<evidence type="ECO:0000256" key="3">
    <source>
        <dbReference type="ARBA" id="ARBA00022989"/>
    </source>
</evidence>
<feature type="domain" description="Rhodopsin" evidence="8">
    <location>
        <begin position="37"/>
        <end position="275"/>
    </location>
</feature>
<evidence type="ECO:0000256" key="4">
    <source>
        <dbReference type="ARBA" id="ARBA00023136"/>
    </source>
</evidence>
<feature type="transmembrane region" description="Helical" evidence="7">
    <location>
        <begin position="96"/>
        <end position="124"/>
    </location>
</feature>
<evidence type="ECO:0000313" key="9">
    <source>
        <dbReference type="EMBL" id="KAH8706030.1"/>
    </source>
</evidence>
<evidence type="ECO:0000256" key="7">
    <source>
        <dbReference type="SAM" id="Phobius"/>
    </source>
</evidence>
<feature type="transmembrane region" description="Helical" evidence="7">
    <location>
        <begin position="252"/>
        <end position="270"/>
    </location>
</feature>
<comment type="caution">
    <text evidence="9">The sequence shown here is derived from an EMBL/GenBank/DDBJ whole genome shotgun (WGS) entry which is preliminary data.</text>
</comment>
<evidence type="ECO:0000256" key="5">
    <source>
        <dbReference type="ARBA" id="ARBA00038359"/>
    </source>
</evidence>
<evidence type="ECO:0000256" key="6">
    <source>
        <dbReference type="SAM" id="MobiDB-lite"/>
    </source>
</evidence>
<feature type="transmembrane region" description="Helical" evidence="7">
    <location>
        <begin position="136"/>
        <end position="157"/>
    </location>
</feature>